<dbReference type="AlphaFoldDB" id="E6QRE3"/>
<keyword evidence="1" id="KW-0472">Membrane</keyword>
<feature type="transmembrane region" description="Helical" evidence="1">
    <location>
        <begin position="49"/>
        <end position="68"/>
    </location>
</feature>
<dbReference type="EMBL" id="CABR01000053">
    <property type="protein sequence ID" value="CBI09815.1"/>
    <property type="molecule type" value="Genomic_DNA"/>
</dbReference>
<keyword evidence="1" id="KW-1133">Transmembrane helix</keyword>
<comment type="caution">
    <text evidence="2">The sequence shown here is derived from an EMBL/GenBank/DDBJ whole genome shotgun (WGS) entry which is preliminary data.</text>
</comment>
<evidence type="ECO:0000256" key="1">
    <source>
        <dbReference type="SAM" id="Phobius"/>
    </source>
</evidence>
<feature type="transmembrane region" description="Helical" evidence="1">
    <location>
        <begin position="80"/>
        <end position="101"/>
    </location>
</feature>
<protein>
    <submittedName>
        <fullName evidence="2">Uncharacterized protein</fullName>
    </submittedName>
</protein>
<evidence type="ECO:0000313" key="2">
    <source>
        <dbReference type="EMBL" id="CBI09815.1"/>
    </source>
</evidence>
<accession>E6QRE3</accession>
<feature type="transmembrane region" description="Helical" evidence="1">
    <location>
        <begin position="15"/>
        <end position="37"/>
    </location>
</feature>
<sequence length="106" mass="11612">MKRQTDSNGGVANHILPTSATMTGVCVTVISIVRLTAVTRHAGTIVDTVFALNGLVFLASCFLSYISMRPHPLSATFEKYADIFFMIGLFMMVIGGFMLSFEVEHF</sequence>
<reference evidence="2" key="1">
    <citation type="submission" date="2009-10" db="EMBL/GenBank/DDBJ databases">
        <title>Diversity of trophic interactions inside an arsenic-rich microbial ecosystem.</title>
        <authorList>
            <person name="Bertin P.N."/>
            <person name="Heinrich-Salmeron A."/>
            <person name="Pelletier E."/>
            <person name="Goulhen-Chollet F."/>
            <person name="Arsene-Ploetze F."/>
            <person name="Gallien S."/>
            <person name="Calteau A."/>
            <person name="Vallenet D."/>
            <person name="Casiot C."/>
            <person name="Chane-Woon-Ming B."/>
            <person name="Giloteaux L."/>
            <person name="Barakat M."/>
            <person name="Bonnefoy V."/>
            <person name="Bruneel O."/>
            <person name="Chandler M."/>
            <person name="Cleiss J."/>
            <person name="Duran R."/>
            <person name="Elbaz-Poulichet F."/>
            <person name="Fonknechten N."/>
            <person name="Lauga B."/>
            <person name="Mornico D."/>
            <person name="Ortet P."/>
            <person name="Schaeffer C."/>
            <person name="Siguier P."/>
            <person name="Alexander Thil Smith A."/>
            <person name="Van Dorsselaer A."/>
            <person name="Weissenbach J."/>
            <person name="Medigue C."/>
            <person name="Le Paslier D."/>
        </authorList>
    </citation>
    <scope>NUCLEOTIDE SEQUENCE</scope>
</reference>
<name>E6QRE3_9ZZZZ</name>
<organism evidence="2">
    <name type="scientific">mine drainage metagenome</name>
    <dbReference type="NCBI Taxonomy" id="410659"/>
    <lineage>
        <taxon>unclassified sequences</taxon>
        <taxon>metagenomes</taxon>
        <taxon>ecological metagenomes</taxon>
    </lineage>
</organism>
<gene>
    <name evidence="2" type="ORF">CARN7_0560</name>
</gene>
<proteinExistence type="predicted"/>
<keyword evidence="1" id="KW-0812">Transmembrane</keyword>